<dbReference type="InterPro" id="IPR021765">
    <property type="entry name" value="UstYa-like"/>
</dbReference>
<reference evidence="4" key="1">
    <citation type="journal article" date="2020" name="Stud. Mycol.">
        <title>101 Dothideomycetes genomes: a test case for predicting lifestyles and emergence of pathogens.</title>
        <authorList>
            <person name="Haridas S."/>
            <person name="Albert R."/>
            <person name="Binder M."/>
            <person name="Bloem J."/>
            <person name="Labutti K."/>
            <person name="Salamov A."/>
            <person name="Andreopoulos B."/>
            <person name="Baker S."/>
            <person name="Barry K."/>
            <person name="Bills G."/>
            <person name="Bluhm B."/>
            <person name="Cannon C."/>
            <person name="Castanera R."/>
            <person name="Culley D."/>
            <person name="Daum C."/>
            <person name="Ezra D."/>
            <person name="Gonzalez J."/>
            <person name="Henrissat B."/>
            <person name="Kuo A."/>
            <person name="Liang C."/>
            <person name="Lipzen A."/>
            <person name="Lutzoni F."/>
            <person name="Magnuson J."/>
            <person name="Mondo S."/>
            <person name="Nolan M."/>
            <person name="Ohm R."/>
            <person name="Pangilinan J."/>
            <person name="Park H.-J."/>
            <person name="Ramirez L."/>
            <person name="Alfaro M."/>
            <person name="Sun H."/>
            <person name="Tritt A."/>
            <person name="Yoshinaga Y."/>
            <person name="Zwiers L.-H."/>
            <person name="Turgeon B."/>
            <person name="Goodwin S."/>
            <person name="Spatafora J."/>
            <person name="Crous P."/>
            <person name="Grigoriev I."/>
        </authorList>
    </citation>
    <scope>NUCLEOTIDE SEQUENCE</scope>
    <source>
        <strain evidence="4">CBS 110217</strain>
    </source>
</reference>
<keyword evidence="5" id="KW-1185">Reference proteome</keyword>
<evidence type="ECO:0000256" key="2">
    <source>
        <dbReference type="ARBA" id="ARBA00035112"/>
    </source>
</evidence>
<evidence type="ECO:0000313" key="5">
    <source>
        <dbReference type="Proteomes" id="UP000799777"/>
    </source>
</evidence>
<proteinExistence type="inferred from homology"/>
<dbReference type="PANTHER" id="PTHR33365">
    <property type="entry name" value="YALI0B05434P"/>
    <property type="match status" value="1"/>
</dbReference>
<gene>
    <name evidence="4" type="ORF">EK21DRAFT_104617</name>
</gene>
<keyword evidence="3" id="KW-0472">Membrane</keyword>
<protein>
    <recommendedName>
        <fullName evidence="6">Tat pathway signal sequence</fullName>
    </recommendedName>
</protein>
<keyword evidence="3" id="KW-1133">Transmembrane helix</keyword>
<organism evidence="4 5">
    <name type="scientific">Setomelanomma holmii</name>
    <dbReference type="NCBI Taxonomy" id="210430"/>
    <lineage>
        <taxon>Eukaryota</taxon>
        <taxon>Fungi</taxon>
        <taxon>Dikarya</taxon>
        <taxon>Ascomycota</taxon>
        <taxon>Pezizomycotina</taxon>
        <taxon>Dothideomycetes</taxon>
        <taxon>Pleosporomycetidae</taxon>
        <taxon>Pleosporales</taxon>
        <taxon>Pleosporineae</taxon>
        <taxon>Phaeosphaeriaceae</taxon>
        <taxon>Setomelanomma</taxon>
    </lineage>
</organism>
<accession>A0A9P4GZF4</accession>
<comment type="similarity">
    <text evidence="2">Belongs to the ustYa family.</text>
</comment>
<dbReference type="PANTHER" id="PTHR33365:SF4">
    <property type="entry name" value="CYCLOCHLOROTINE BIOSYNTHESIS PROTEIN O"/>
    <property type="match status" value="1"/>
</dbReference>
<name>A0A9P4GZF4_9PLEO</name>
<evidence type="ECO:0000256" key="1">
    <source>
        <dbReference type="ARBA" id="ARBA00004685"/>
    </source>
</evidence>
<comment type="caution">
    <text evidence="4">The sequence shown here is derived from an EMBL/GenBank/DDBJ whole genome shotgun (WGS) entry which is preliminary data.</text>
</comment>
<dbReference type="Pfam" id="PF11807">
    <property type="entry name" value="UstYa"/>
    <property type="match status" value="1"/>
</dbReference>
<comment type="pathway">
    <text evidence="1">Mycotoxin biosynthesis.</text>
</comment>
<dbReference type="OrthoDB" id="3687641at2759"/>
<evidence type="ECO:0000256" key="3">
    <source>
        <dbReference type="SAM" id="Phobius"/>
    </source>
</evidence>
<sequence>MTQTWNSFKRQQFPYHRMMADKEFAEDHSDNGEGPSTRAPSDEHDYYASHAQLRPRRTFSASAWRKCRFGHAVCYSLVAILCLLLGALGGQFMRLEYEIDGYMAPYGHTTATHLIPTSWQPNTTFSDEPSALTEAAWAGLIPEGRGFVTHPRLAPKEEGARMKSVSVFHELHCLHGIRTAYFTSHYLLGKARSHNSASSPHTHDRPSTGAFVENPWIENSLNNPSHLHPTHIAHCFDYLRQALQCAADSNLEDVIEKKNEEGEITQEAPGWGGTRVCRDFEGLREWSAKWRAGEGMGIL</sequence>
<evidence type="ECO:0000313" key="4">
    <source>
        <dbReference type="EMBL" id="KAF2024504.1"/>
    </source>
</evidence>
<keyword evidence="3" id="KW-0812">Transmembrane</keyword>
<dbReference type="EMBL" id="ML978293">
    <property type="protein sequence ID" value="KAF2024504.1"/>
    <property type="molecule type" value="Genomic_DNA"/>
</dbReference>
<dbReference type="Proteomes" id="UP000799777">
    <property type="component" value="Unassembled WGS sequence"/>
</dbReference>
<dbReference type="AlphaFoldDB" id="A0A9P4GZF4"/>
<dbReference type="GO" id="GO:0043386">
    <property type="term" value="P:mycotoxin biosynthetic process"/>
    <property type="evidence" value="ECO:0007669"/>
    <property type="project" value="InterPro"/>
</dbReference>
<evidence type="ECO:0008006" key="6">
    <source>
        <dbReference type="Google" id="ProtNLM"/>
    </source>
</evidence>
<feature type="transmembrane region" description="Helical" evidence="3">
    <location>
        <begin position="72"/>
        <end position="93"/>
    </location>
</feature>